<comment type="similarity">
    <text evidence="2">Belongs to the glycosyltransferase 31 family. Beta3-Gal-T subfamily.</text>
</comment>
<keyword evidence="4" id="KW-0735">Signal-anchor</keyword>
<dbReference type="GO" id="GO:0016263">
    <property type="term" value="F:glycoprotein-N-acetylgalactosamine 3-beta-galactosyltransferase activity"/>
    <property type="evidence" value="ECO:0007669"/>
    <property type="project" value="TreeGrafter"/>
</dbReference>
<keyword evidence="8" id="KW-1185">Reference proteome</keyword>
<keyword evidence="6" id="KW-0472">Membrane</keyword>
<evidence type="ECO:0000256" key="5">
    <source>
        <dbReference type="ARBA" id="ARBA00022989"/>
    </source>
</evidence>
<name>A0A8K0KB31_LADFU</name>
<comment type="subcellular location">
    <subcellularLocation>
        <location evidence="1">Membrane</location>
        <topology evidence="1">Single-pass type II membrane protein</topology>
    </subcellularLocation>
</comment>
<evidence type="ECO:0000256" key="1">
    <source>
        <dbReference type="ARBA" id="ARBA00004606"/>
    </source>
</evidence>
<evidence type="ECO:0000256" key="3">
    <source>
        <dbReference type="ARBA" id="ARBA00022692"/>
    </source>
</evidence>
<keyword evidence="5" id="KW-1133">Transmembrane helix</keyword>
<protein>
    <submittedName>
        <fullName evidence="7">Uncharacterized protein</fullName>
    </submittedName>
</protein>
<accession>A0A8K0KB31</accession>
<dbReference type="Gene3D" id="3.90.550.50">
    <property type="match status" value="1"/>
</dbReference>
<dbReference type="PANTHER" id="PTHR23033:SF14">
    <property type="entry name" value="GLYCOPROTEIN-N-ACETYLGALACTOSAMINE 3-BETA-GALACTOSYLTRANSFERASE 1-RELATED"/>
    <property type="match status" value="1"/>
</dbReference>
<dbReference type="PANTHER" id="PTHR23033">
    <property type="entry name" value="BETA1,3-GALACTOSYLTRANSFERASE"/>
    <property type="match status" value="1"/>
</dbReference>
<comment type="caution">
    <text evidence="7">The sequence shown here is derived from an EMBL/GenBank/DDBJ whole genome shotgun (WGS) entry which is preliminary data.</text>
</comment>
<dbReference type="Proteomes" id="UP000792457">
    <property type="component" value="Unassembled WGS sequence"/>
</dbReference>
<dbReference type="EMBL" id="KZ308534">
    <property type="protein sequence ID" value="KAG8231113.1"/>
    <property type="molecule type" value="Genomic_DNA"/>
</dbReference>
<dbReference type="GO" id="GO:0016020">
    <property type="term" value="C:membrane"/>
    <property type="evidence" value="ECO:0007669"/>
    <property type="project" value="UniProtKB-SubCell"/>
</dbReference>
<evidence type="ECO:0000256" key="6">
    <source>
        <dbReference type="ARBA" id="ARBA00023136"/>
    </source>
</evidence>
<reference evidence="7" key="1">
    <citation type="submission" date="2013-04" db="EMBL/GenBank/DDBJ databases">
        <authorList>
            <person name="Qu J."/>
            <person name="Murali S.C."/>
            <person name="Bandaranaike D."/>
            <person name="Bellair M."/>
            <person name="Blankenburg K."/>
            <person name="Chao H."/>
            <person name="Dinh H."/>
            <person name="Doddapaneni H."/>
            <person name="Downs B."/>
            <person name="Dugan-Rocha S."/>
            <person name="Elkadiri S."/>
            <person name="Gnanaolivu R.D."/>
            <person name="Hernandez B."/>
            <person name="Javaid M."/>
            <person name="Jayaseelan J.C."/>
            <person name="Lee S."/>
            <person name="Li M."/>
            <person name="Ming W."/>
            <person name="Munidasa M."/>
            <person name="Muniz J."/>
            <person name="Nguyen L."/>
            <person name="Ongeri F."/>
            <person name="Osuji N."/>
            <person name="Pu L.-L."/>
            <person name="Puazo M."/>
            <person name="Qu C."/>
            <person name="Quiroz J."/>
            <person name="Raj R."/>
            <person name="Weissenberger G."/>
            <person name="Xin Y."/>
            <person name="Zou X."/>
            <person name="Han Y."/>
            <person name="Richards S."/>
            <person name="Worley K."/>
            <person name="Muzny D."/>
            <person name="Gibbs R."/>
        </authorList>
    </citation>
    <scope>NUCLEOTIDE SEQUENCE</scope>
    <source>
        <strain evidence="7">Sampled in the wild</strain>
    </source>
</reference>
<evidence type="ECO:0000313" key="8">
    <source>
        <dbReference type="Proteomes" id="UP000792457"/>
    </source>
</evidence>
<gene>
    <name evidence="7" type="ORF">J437_LFUL019109</name>
</gene>
<organism evidence="7 8">
    <name type="scientific">Ladona fulva</name>
    <name type="common">Scarce chaser dragonfly</name>
    <name type="synonym">Libellula fulva</name>
    <dbReference type="NCBI Taxonomy" id="123851"/>
    <lineage>
        <taxon>Eukaryota</taxon>
        <taxon>Metazoa</taxon>
        <taxon>Ecdysozoa</taxon>
        <taxon>Arthropoda</taxon>
        <taxon>Hexapoda</taxon>
        <taxon>Insecta</taxon>
        <taxon>Pterygota</taxon>
        <taxon>Palaeoptera</taxon>
        <taxon>Odonata</taxon>
        <taxon>Epiprocta</taxon>
        <taxon>Anisoptera</taxon>
        <taxon>Libelluloidea</taxon>
        <taxon>Libellulidae</taxon>
        <taxon>Ladona</taxon>
    </lineage>
</organism>
<evidence type="ECO:0000256" key="2">
    <source>
        <dbReference type="ARBA" id="ARBA00006462"/>
    </source>
</evidence>
<dbReference type="OrthoDB" id="414175at2759"/>
<dbReference type="InterPro" id="IPR026050">
    <property type="entry name" value="C1GALT1/C1GALT1_chp1"/>
</dbReference>
<keyword evidence="3" id="KW-0812">Transmembrane</keyword>
<sequence>MDLHSPDEDIHRDEIARQMAEKVRVLCWVMTNPANHEKKARHVKATWGRRCNILLFMSSTNGKCMEKLGVKIGDSRDPLGRGKFFPLVPEHHLTPGNTNKDIWFSKQKYYPSKEAFFILLLFLVPVYRKSPLNKFSMAVRLVSCT</sequence>
<proteinExistence type="inferred from homology"/>
<dbReference type="AlphaFoldDB" id="A0A8K0KB31"/>
<reference evidence="7" key="2">
    <citation type="submission" date="2017-10" db="EMBL/GenBank/DDBJ databases">
        <title>Ladona fulva Genome sequencing and assembly.</title>
        <authorList>
            <person name="Murali S."/>
            <person name="Richards S."/>
            <person name="Bandaranaike D."/>
            <person name="Bellair M."/>
            <person name="Blankenburg K."/>
            <person name="Chao H."/>
            <person name="Dinh H."/>
            <person name="Doddapaneni H."/>
            <person name="Dugan-Rocha S."/>
            <person name="Elkadiri S."/>
            <person name="Gnanaolivu R."/>
            <person name="Hernandez B."/>
            <person name="Skinner E."/>
            <person name="Javaid M."/>
            <person name="Lee S."/>
            <person name="Li M."/>
            <person name="Ming W."/>
            <person name="Munidasa M."/>
            <person name="Muniz J."/>
            <person name="Nguyen L."/>
            <person name="Hughes D."/>
            <person name="Osuji N."/>
            <person name="Pu L.-L."/>
            <person name="Puazo M."/>
            <person name="Qu C."/>
            <person name="Quiroz J."/>
            <person name="Raj R."/>
            <person name="Weissenberger G."/>
            <person name="Xin Y."/>
            <person name="Zou X."/>
            <person name="Han Y."/>
            <person name="Worley K."/>
            <person name="Muzny D."/>
            <person name="Gibbs R."/>
        </authorList>
    </citation>
    <scope>NUCLEOTIDE SEQUENCE</scope>
    <source>
        <strain evidence="7">Sampled in the wild</strain>
    </source>
</reference>
<evidence type="ECO:0000313" key="7">
    <source>
        <dbReference type="EMBL" id="KAG8231113.1"/>
    </source>
</evidence>
<evidence type="ECO:0000256" key="4">
    <source>
        <dbReference type="ARBA" id="ARBA00022968"/>
    </source>
</evidence>